<feature type="domain" description="HTH lysR-type" evidence="6">
    <location>
        <begin position="1"/>
        <end position="58"/>
    </location>
</feature>
<evidence type="ECO:0000313" key="7">
    <source>
        <dbReference type="EMBL" id="MBE1493328.1"/>
    </source>
</evidence>
<keyword evidence="4" id="KW-0804">Transcription</keyword>
<evidence type="ECO:0000256" key="4">
    <source>
        <dbReference type="ARBA" id="ARBA00023163"/>
    </source>
</evidence>
<dbReference type="InterPro" id="IPR005119">
    <property type="entry name" value="LysR_subst-bd"/>
</dbReference>
<accession>A0ABR9HQX4</accession>
<dbReference type="Pfam" id="PF03466">
    <property type="entry name" value="LysR_substrate"/>
    <property type="match status" value="1"/>
</dbReference>
<protein>
    <submittedName>
        <fullName evidence="7">DNA-binding transcriptional LysR family regulator</fullName>
    </submittedName>
</protein>
<proteinExistence type="inferred from homology"/>
<evidence type="ECO:0000256" key="5">
    <source>
        <dbReference type="SAM" id="MobiDB-lite"/>
    </source>
</evidence>
<dbReference type="Proteomes" id="UP000631670">
    <property type="component" value="Unassembled WGS sequence"/>
</dbReference>
<feature type="compositionally biased region" description="Basic and acidic residues" evidence="5">
    <location>
        <begin position="294"/>
        <end position="315"/>
    </location>
</feature>
<evidence type="ECO:0000256" key="2">
    <source>
        <dbReference type="ARBA" id="ARBA00023015"/>
    </source>
</evidence>
<keyword evidence="2" id="KW-0805">Transcription regulation</keyword>
<dbReference type="RefSeq" id="WP_086863322.1">
    <property type="nucleotide sequence ID" value="NZ_JADBEG010000001.1"/>
</dbReference>
<dbReference type="InterPro" id="IPR036390">
    <property type="entry name" value="WH_DNA-bd_sf"/>
</dbReference>
<evidence type="ECO:0000256" key="1">
    <source>
        <dbReference type="ARBA" id="ARBA00009437"/>
    </source>
</evidence>
<dbReference type="Gene3D" id="3.40.190.290">
    <property type="match status" value="1"/>
</dbReference>
<feature type="region of interest" description="Disordered" evidence="5">
    <location>
        <begin position="289"/>
        <end position="315"/>
    </location>
</feature>
<dbReference type="SUPFAM" id="SSF53850">
    <property type="entry name" value="Periplasmic binding protein-like II"/>
    <property type="match status" value="1"/>
</dbReference>
<keyword evidence="8" id="KW-1185">Reference proteome</keyword>
<dbReference type="Gene3D" id="1.10.10.10">
    <property type="entry name" value="Winged helix-like DNA-binding domain superfamily/Winged helix DNA-binding domain"/>
    <property type="match status" value="1"/>
</dbReference>
<gene>
    <name evidence="7" type="ORF">H4696_000428</name>
</gene>
<dbReference type="PROSITE" id="PS50931">
    <property type="entry name" value="HTH_LYSR"/>
    <property type="match status" value="1"/>
</dbReference>
<evidence type="ECO:0000259" key="6">
    <source>
        <dbReference type="PROSITE" id="PS50931"/>
    </source>
</evidence>
<organism evidence="7 8">
    <name type="scientific">Amycolatopsis lexingtonensis</name>
    <dbReference type="NCBI Taxonomy" id="218822"/>
    <lineage>
        <taxon>Bacteria</taxon>
        <taxon>Bacillati</taxon>
        <taxon>Actinomycetota</taxon>
        <taxon>Actinomycetes</taxon>
        <taxon>Pseudonocardiales</taxon>
        <taxon>Pseudonocardiaceae</taxon>
        <taxon>Amycolatopsis</taxon>
    </lineage>
</organism>
<dbReference type="PANTHER" id="PTHR30419:SF31">
    <property type="entry name" value="BLR3139 PROTEIN"/>
    <property type="match status" value="1"/>
</dbReference>
<dbReference type="InterPro" id="IPR000847">
    <property type="entry name" value="LysR_HTH_N"/>
</dbReference>
<dbReference type="EMBL" id="JADBEG010000001">
    <property type="protein sequence ID" value="MBE1493328.1"/>
    <property type="molecule type" value="Genomic_DNA"/>
</dbReference>
<evidence type="ECO:0000256" key="3">
    <source>
        <dbReference type="ARBA" id="ARBA00023125"/>
    </source>
</evidence>
<evidence type="ECO:0000313" key="8">
    <source>
        <dbReference type="Proteomes" id="UP000631670"/>
    </source>
</evidence>
<reference evidence="7 8" key="1">
    <citation type="submission" date="2020-10" db="EMBL/GenBank/DDBJ databases">
        <title>Sequencing the genomes of 1000 actinobacteria strains.</title>
        <authorList>
            <person name="Klenk H.-P."/>
        </authorList>
    </citation>
    <scope>NUCLEOTIDE SEQUENCE [LARGE SCALE GENOMIC DNA]</scope>
    <source>
        <strain evidence="7 8">DSM 44653</strain>
    </source>
</reference>
<dbReference type="InterPro" id="IPR050950">
    <property type="entry name" value="HTH-type_LysR_regulators"/>
</dbReference>
<comment type="caution">
    <text evidence="7">The sequence shown here is derived from an EMBL/GenBank/DDBJ whole genome shotgun (WGS) entry which is preliminary data.</text>
</comment>
<dbReference type="PANTHER" id="PTHR30419">
    <property type="entry name" value="HTH-TYPE TRANSCRIPTIONAL REGULATOR YBHD"/>
    <property type="match status" value="1"/>
</dbReference>
<name>A0ABR9HQX4_9PSEU</name>
<sequence>MELRQVEHFLAVVRYGSFTAAAQEVHVVQSALSASVRKLERELGAPLFDRTTRRVTLTEAGRALLPAAHRVVADVAAARGEVAAVTGLTRGRVSIGTIQTLTVVDLPGKLGEFRLRYPGVRIHVRESTVFDLTAGIADGELDLSFLAAPEPLAADLFSFASWSQDLVLLCRPGHPLAGRDRIRLPELADEPFVDFSGSGIEVMVARRFADAGVRRDRVCEATHMPLLVDLVAAGLGVSIVPRPVAEKSGLPYAAIAEPGFSRAIHLAGRGPQPANPAARALLAHLLERPSALADGHEEQPEPGEDEGHRDGGQPG</sequence>
<dbReference type="SUPFAM" id="SSF46785">
    <property type="entry name" value="Winged helix' DNA-binding domain"/>
    <property type="match status" value="1"/>
</dbReference>
<dbReference type="Pfam" id="PF00126">
    <property type="entry name" value="HTH_1"/>
    <property type="match status" value="1"/>
</dbReference>
<keyword evidence="3 7" id="KW-0238">DNA-binding</keyword>
<dbReference type="PRINTS" id="PR00039">
    <property type="entry name" value="HTHLYSR"/>
</dbReference>
<dbReference type="GO" id="GO:0003677">
    <property type="term" value="F:DNA binding"/>
    <property type="evidence" value="ECO:0007669"/>
    <property type="project" value="UniProtKB-KW"/>
</dbReference>
<comment type="similarity">
    <text evidence="1">Belongs to the LysR transcriptional regulatory family.</text>
</comment>
<dbReference type="InterPro" id="IPR036388">
    <property type="entry name" value="WH-like_DNA-bd_sf"/>
</dbReference>